<dbReference type="RefSeq" id="WP_206423116.1">
    <property type="nucleotide sequence ID" value="NZ_CP117256.1"/>
</dbReference>
<dbReference type="EMBL" id="CP117256">
    <property type="protein sequence ID" value="WFR97683.1"/>
    <property type="molecule type" value="Genomic_DNA"/>
</dbReference>
<organism evidence="1 2">
    <name type="scientific">Rhizobium tumorigenes</name>
    <dbReference type="NCBI Taxonomy" id="2041385"/>
    <lineage>
        <taxon>Bacteria</taxon>
        <taxon>Pseudomonadati</taxon>
        <taxon>Pseudomonadota</taxon>
        <taxon>Alphaproteobacteria</taxon>
        <taxon>Hyphomicrobiales</taxon>
        <taxon>Rhizobiaceae</taxon>
        <taxon>Rhizobium/Agrobacterium group</taxon>
        <taxon>Rhizobium</taxon>
    </lineage>
</organism>
<evidence type="ECO:0000313" key="1">
    <source>
        <dbReference type="EMBL" id="WFR97683.1"/>
    </source>
</evidence>
<dbReference type="AlphaFoldDB" id="A0AAF1KLW8"/>
<proteinExistence type="predicted"/>
<gene>
    <name evidence="1" type="ORF">PR017_21085</name>
</gene>
<geneLocation type="plasmid" evidence="1 2">
    <name>pRt1078</name>
</geneLocation>
<reference evidence="2" key="2">
    <citation type="journal article" date="2023" name="MicrobiologyOpen">
        <title>Genomics of the tumorigenes clade of the family Rhizobiaceae and description of Rhizobium rhododendri sp. nov.</title>
        <authorList>
            <person name="Kuzmanovic N."/>
            <person name="diCenzo G.C."/>
            <person name="Bunk B."/>
            <person name="Sproeer C."/>
            <person name="Fruehling A."/>
            <person name="Neumann-Schaal M."/>
            <person name="Overmann J."/>
            <person name="Smalla K."/>
        </authorList>
    </citation>
    <scope>NUCLEOTIDE SEQUENCE [LARGE SCALE GENOMIC DNA]</scope>
    <source>
        <strain evidence="2">1078</strain>
        <plasmid evidence="2">pRt1078</plasmid>
    </source>
</reference>
<dbReference type="KEGG" id="rtu:PR017_21085"/>
<name>A0AAF1KLW8_9HYPH</name>
<sequence>MDSAGKIIRETKVAFDPDVFIEYSVSLELELQWIGLEACPLSKWLYESLTMDGFDVVLLETRHVKTASLTDYESKITA</sequence>
<protein>
    <submittedName>
        <fullName evidence="1">Uncharacterized protein</fullName>
    </submittedName>
</protein>
<dbReference type="Proteomes" id="UP000249499">
    <property type="component" value="Plasmid pRt1078"/>
</dbReference>
<keyword evidence="1" id="KW-0614">Plasmid</keyword>
<keyword evidence="2" id="KW-1185">Reference proteome</keyword>
<evidence type="ECO:0000313" key="2">
    <source>
        <dbReference type="Proteomes" id="UP000249499"/>
    </source>
</evidence>
<reference evidence="1 2" key="1">
    <citation type="journal article" date="2018" name="Sci. Rep.">
        <title>Rhizobium tumorigenes sp. nov., a novel plant tumorigenic bacterium isolated from cane gall tumors on thornless blackberry.</title>
        <authorList>
            <person name="Kuzmanovi N."/>
            <person name="Smalla K."/>
            <person name="Gronow S."/>
            <person name="PuBawska J."/>
        </authorList>
    </citation>
    <scope>NUCLEOTIDE SEQUENCE [LARGE SCALE GENOMIC DNA]</scope>
    <source>
        <strain evidence="1 2">1078</strain>
    </source>
</reference>
<accession>A0AAF1KLW8</accession>